<comment type="caution">
    <text evidence="1">The sequence shown here is derived from an EMBL/GenBank/DDBJ whole genome shotgun (WGS) entry which is preliminary data.</text>
</comment>
<sequence length="279" mass="28761">MISTYQNATLEADFPPLISLELLTERYGMASGYPYNWRKVETHAPGLPISCVGTLEYTFTTRLSRPLTTRSTSFTLLETNNMMTYYIPLAVVGALPLLRPVDASPPWWSAEPVTVSTVSVTPVVEFALLTLTATTVVPSLLSTATAVVPSVLSTATAVVPSVLSTAAAALPSLPAASAATVKALTTAVTSLSSSLNGLSILNIGSRLPGITNSVSAVTGALNSLTGSTLTSTQLDTVRSAIGTLRTVINGVTIPAVAGVLAPLLSQITVTLNTGATVTI</sequence>
<evidence type="ECO:0000313" key="1">
    <source>
        <dbReference type="EMBL" id="KAJ7366699.1"/>
    </source>
</evidence>
<keyword evidence="2" id="KW-1185">Reference proteome</keyword>
<name>A0AAD7AS16_9AGAR</name>
<gene>
    <name evidence="1" type="ORF">DFH08DRAFT_1004036</name>
</gene>
<reference evidence="1" key="1">
    <citation type="submission" date="2023-03" db="EMBL/GenBank/DDBJ databases">
        <title>Massive genome expansion in bonnet fungi (Mycena s.s.) driven by repeated elements and novel gene families across ecological guilds.</title>
        <authorList>
            <consortium name="Lawrence Berkeley National Laboratory"/>
            <person name="Harder C.B."/>
            <person name="Miyauchi S."/>
            <person name="Viragh M."/>
            <person name="Kuo A."/>
            <person name="Thoen E."/>
            <person name="Andreopoulos B."/>
            <person name="Lu D."/>
            <person name="Skrede I."/>
            <person name="Drula E."/>
            <person name="Henrissat B."/>
            <person name="Morin E."/>
            <person name="Kohler A."/>
            <person name="Barry K."/>
            <person name="LaButti K."/>
            <person name="Morin E."/>
            <person name="Salamov A."/>
            <person name="Lipzen A."/>
            <person name="Mereny Z."/>
            <person name="Hegedus B."/>
            <person name="Baldrian P."/>
            <person name="Stursova M."/>
            <person name="Weitz H."/>
            <person name="Taylor A."/>
            <person name="Grigoriev I.V."/>
            <person name="Nagy L.G."/>
            <person name="Martin F."/>
            <person name="Kauserud H."/>
        </authorList>
    </citation>
    <scope>NUCLEOTIDE SEQUENCE</scope>
    <source>
        <strain evidence="1">CBHHK002</strain>
    </source>
</reference>
<dbReference type="AlphaFoldDB" id="A0AAD7AS16"/>
<dbReference type="EMBL" id="JARIHO010000002">
    <property type="protein sequence ID" value="KAJ7366699.1"/>
    <property type="molecule type" value="Genomic_DNA"/>
</dbReference>
<evidence type="ECO:0000313" key="2">
    <source>
        <dbReference type="Proteomes" id="UP001218218"/>
    </source>
</evidence>
<accession>A0AAD7AS16</accession>
<dbReference type="Proteomes" id="UP001218218">
    <property type="component" value="Unassembled WGS sequence"/>
</dbReference>
<organism evidence="1 2">
    <name type="scientific">Mycena albidolilacea</name>
    <dbReference type="NCBI Taxonomy" id="1033008"/>
    <lineage>
        <taxon>Eukaryota</taxon>
        <taxon>Fungi</taxon>
        <taxon>Dikarya</taxon>
        <taxon>Basidiomycota</taxon>
        <taxon>Agaricomycotina</taxon>
        <taxon>Agaricomycetes</taxon>
        <taxon>Agaricomycetidae</taxon>
        <taxon>Agaricales</taxon>
        <taxon>Marasmiineae</taxon>
        <taxon>Mycenaceae</taxon>
        <taxon>Mycena</taxon>
    </lineage>
</organism>
<protein>
    <submittedName>
        <fullName evidence="1">Uncharacterized protein</fullName>
    </submittedName>
</protein>
<proteinExistence type="predicted"/>